<evidence type="ECO:0000313" key="7">
    <source>
        <dbReference type="Proteomes" id="UP000252706"/>
    </source>
</evidence>
<feature type="domain" description="Transposase IS66 zinc-finger binding" evidence="3">
    <location>
        <begin position="140"/>
        <end position="179"/>
    </location>
</feature>
<gene>
    <name evidence="6" type="ORF">DS909_06975</name>
</gene>
<dbReference type="Pfam" id="PF13817">
    <property type="entry name" value="DDE_Tnp_IS66_C"/>
    <property type="match status" value="1"/>
</dbReference>
<evidence type="ECO:0000256" key="1">
    <source>
        <dbReference type="SAM" id="Coils"/>
    </source>
</evidence>
<dbReference type="InterPro" id="IPR024463">
    <property type="entry name" value="Transposase_TnpC_homeodom"/>
</dbReference>
<feature type="domain" description="Transposase IS66 C-terminal" evidence="5">
    <location>
        <begin position="494"/>
        <end position="532"/>
    </location>
</feature>
<proteinExistence type="predicted"/>
<dbReference type="OrthoDB" id="9800877at2"/>
<dbReference type="InterPro" id="IPR004291">
    <property type="entry name" value="Transposase_IS66_central"/>
</dbReference>
<evidence type="ECO:0000259" key="2">
    <source>
        <dbReference type="Pfam" id="PF03050"/>
    </source>
</evidence>
<feature type="coiled-coil region" evidence="1">
    <location>
        <begin position="38"/>
        <end position="69"/>
    </location>
</feature>
<dbReference type="Pfam" id="PF13007">
    <property type="entry name" value="LZ_Tnp_IS66"/>
    <property type="match status" value="1"/>
</dbReference>
<feature type="domain" description="Transposase TnpC homeodomain" evidence="4">
    <location>
        <begin position="58"/>
        <end position="132"/>
    </location>
</feature>
<evidence type="ECO:0000259" key="5">
    <source>
        <dbReference type="Pfam" id="PF13817"/>
    </source>
</evidence>
<protein>
    <submittedName>
        <fullName evidence="6">IS66 family transposase</fullName>
    </submittedName>
</protein>
<evidence type="ECO:0000259" key="4">
    <source>
        <dbReference type="Pfam" id="PF13007"/>
    </source>
</evidence>
<dbReference type="Proteomes" id="UP000252706">
    <property type="component" value="Unassembled WGS sequence"/>
</dbReference>
<evidence type="ECO:0000259" key="3">
    <source>
        <dbReference type="Pfam" id="PF13005"/>
    </source>
</evidence>
<keyword evidence="1" id="KW-0175">Coiled coil</keyword>
<dbReference type="NCBIfam" id="NF033517">
    <property type="entry name" value="transpos_IS66"/>
    <property type="match status" value="1"/>
</dbReference>
<evidence type="ECO:0000313" key="6">
    <source>
        <dbReference type="EMBL" id="RBW58344.1"/>
    </source>
</evidence>
<sequence length="538" mass="59383">MFDGLKTLDLNALPPDVLEVVLAVGEQASVLTQQNAALTESNTTLATQNAELEALNARLEHFVKELNQVIYGSRSEKLTQDERQLAFEDLEVAQSEAEAQSDTIEMTKPRKKRKLAQRNLGNLPDHLERIEVIVEPDSIVCPCGCGDMIRIGEDHTERLEIVPAQPKVIVTIRPKYACPNKQGGVVQALAPVHLIEGGLPTEGTLAHIGVSKYADHCPLFRQSQIYARSGLNIDRSTLANWMGKVSFHLAPVVDHMLAQLKTSGKLFADETRCPVLDPGRGKTKTGYLWAIARDERPFGGTAPPGVVFCYADGRGGKHAEAFLTGFTGTLQVDGYAGYNALTKPGRNSGPVKLAYCWTHARRKLKEIHDRDGSPIAAEGLRRIAQFYKIETEVRGQSAPQRKSARQAQTKPLMDDFETWLKTVRSRISAKSRLGEKLSYVAKHMDGLKFFLDDGTVEMDSNIVERSIRPIALNRKNALFAGHDEGGRNWGRIASLIETCKLNNVEPYAYLKATLEAIAAGHPSARIDELMPWNFGKIA</sequence>
<dbReference type="InterPro" id="IPR039552">
    <property type="entry name" value="IS66_C"/>
</dbReference>
<dbReference type="Pfam" id="PF13005">
    <property type="entry name" value="zf-IS66"/>
    <property type="match status" value="1"/>
</dbReference>
<dbReference type="PANTHER" id="PTHR33678">
    <property type="entry name" value="BLL1576 PROTEIN"/>
    <property type="match status" value="1"/>
</dbReference>
<accession>A0A366X7R3</accession>
<dbReference type="Pfam" id="PF03050">
    <property type="entry name" value="DDE_Tnp_IS66"/>
    <property type="match status" value="1"/>
</dbReference>
<name>A0A366X7R3_9RHOB</name>
<dbReference type="RefSeq" id="WP_113822746.1">
    <property type="nucleotide sequence ID" value="NZ_QOCE01000016.1"/>
</dbReference>
<organism evidence="6 7">
    <name type="scientific">Phaeobacter gallaeciensis</name>
    <dbReference type="NCBI Taxonomy" id="60890"/>
    <lineage>
        <taxon>Bacteria</taxon>
        <taxon>Pseudomonadati</taxon>
        <taxon>Pseudomonadota</taxon>
        <taxon>Alphaproteobacteria</taxon>
        <taxon>Rhodobacterales</taxon>
        <taxon>Roseobacteraceae</taxon>
        <taxon>Phaeobacter</taxon>
    </lineage>
</organism>
<dbReference type="PANTHER" id="PTHR33678:SF1">
    <property type="entry name" value="BLL1576 PROTEIN"/>
    <property type="match status" value="1"/>
</dbReference>
<feature type="domain" description="Transposase IS66 central" evidence="2">
    <location>
        <begin position="198"/>
        <end position="487"/>
    </location>
</feature>
<comment type="caution">
    <text evidence="6">The sequence shown here is derived from an EMBL/GenBank/DDBJ whole genome shotgun (WGS) entry which is preliminary data.</text>
</comment>
<dbReference type="EMBL" id="QOCE01000016">
    <property type="protein sequence ID" value="RBW58344.1"/>
    <property type="molecule type" value="Genomic_DNA"/>
</dbReference>
<reference evidence="6 7" key="1">
    <citation type="submission" date="2018-07" db="EMBL/GenBank/DDBJ databases">
        <title>Modular assembly of carbohydrate-degrading microbial communities in the ocean.</title>
        <authorList>
            <person name="Enke T.N."/>
            <person name="Datta M.S."/>
            <person name="Schwartzman J.A."/>
            <person name="Cermak N."/>
            <person name="Schmitz D.A."/>
            <person name="Barrere J."/>
            <person name="Cordero O.X."/>
        </authorList>
    </citation>
    <scope>NUCLEOTIDE SEQUENCE [LARGE SCALE GENOMIC DNA]</scope>
    <source>
        <strain evidence="6 7">C3M10</strain>
    </source>
</reference>
<dbReference type="AlphaFoldDB" id="A0A366X7R3"/>
<dbReference type="InterPro" id="IPR052344">
    <property type="entry name" value="Transposase-related"/>
</dbReference>
<dbReference type="InterPro" id="IPR024474">
    <property type="entry name" value="Znf_dom_IS66"/>
</dbReference>